<feature type="compositionally biased region" description="Basic and acidic residues" evidence="1">
    <location>
        <begin position="110"/>
        <end position="124"/>
    </location>
</feature>
<proteinExistence type="predicted"/>
<comment type="caution">
    <text evidence="2">The sequence shown here is derived from an EMBL/GenBank/DDBJ whole genome shotgun (WGS) entry which is preliminary data.</text>
</comment>
<feature type="compositionally biased region" description="Basic residues" evidence="1">
    <location>
        <begin position="83"/>
        <end position="95"/>
    </location>
</feature>
<reference evidence="2" key="1">
    <citation type="submission" date="2020-03" db="EMBL/GenBank/DDBJ databases">
        <authorList>
            <person name="Weist P."/>
        </authorList>
    </citation>
    <scope>NUCLEOTIDE SEQUENCE</scope>
</reference>
<feature type="region of interest" description="Disordered" evidence="1">
    <location>
        <begin position="61"/>
        <end position="157"/>
    </location>
</feature>
<dbReference type="Proteomes" id="UP001153269">
    <property type="component" value="Unassembled WGS sequence"/>
</dbReference>
<dbReference type="AlphaFoldDB" id="A0A9N7TPX3"/>
<gene>
    <name evidence="2" type="ORF">PLEPLA_LOCUS3849</name>
</gene>
<keyword evidence="3" id="KW-1185">Reference proteome</keyword>
<evidence type="ECO:0000256" key="1">
    <source>
        <dbReference type="SAM" id="MobiDB-lite"/>
    </source>
</evidence>
<name>A0A9N7TPX3_PLEPL</name>
<accession>A0A9N7TPX3</accession>
<evidence type="ECO:0000313" key="2">
    <source>
        <dbReference type="EMBL" id="CAB1416093.1"/>
    </source>
</evidence>
<dbReference type="EMBL" id="CADEAL010000190">
    <property type="protein sequence ID" value="CAB1416093.1"/>
    <property type="molecule type" value="Genomic_DNA"/>
</dbReference>
<evidence type="ECO:0000313" key="3">
    <source>
        <dbReference type="Proteomes" id="UP001153269"/>
    </source>
</evidence>
<organism evidence="2 3">
    <name type="scientific">Pleuronectes platessa</name>
    <name type="common">European plaice</name>
    <dbReference type="NCBI Taxonomy" id="8262"/>
    <lineage>
        <taxon>Eukaryota</taxon>
        <taxon>Metazoa</taxon>
        <taxon>Chordata</taxon>
        <taxon>Craniata</taxon>
        <taxon>Vertebrata</taxon>
        <taxon>Euteleostomi</taxon>
        <taxon>Actinopterygii</taxon>
        <taxon>Neopterygii</taxon>
        <taxon>Teleostei</taxon>
        <taxon>Neoteleostei</taxon>
        <taxon>Acanthomorphata</taxon>
        <taxon>Carangaria</taxon>
        <taxon>Pleuronectiformes</taxon>
        <taxon>Pleuronectoidei</taxon>
        <taxon>Pleuronectidae</taxon>
        <taxon>Pleuronectes</taxon>
    </lineage>
</organism>
<sequence length="208" mass="23352">MTVVVVRDFKKIQTSTVVLERLCEWKEKLSSHTPPVQPSHMVQLKTLQRRRGDVEKELEGKTFAEKEAQSVSEEPPWFQVKQGRAKQKHSSRRGKSCGVTEPVQIRVKRDRPTDGHVRKADRPTDSQTKPKRQPSLGHGDSWSDTAIRSGAPAPAARLERRRLKAEEMNPCLRQHTLPSTHPCLSSASLKHEKGRLAGDAACLSSKLS</sequence>
<protein>
    <submittedName>
        <fullName evidence="2">Uncharacterized protein</fullName>
    </submittedName>
</protein>